<reference evidence="1 2" key="1">
    <citation type="submission" date="2016-07" db="EMBL/GenBank/DDBJ databases">
        <title>Draft genome sequence of Prauserella muralis DSM 45305, isolated from a mould-covered wall in an indoor environment.</title>
        <authorList>
            <person name="Ruckert C."/>
            <person name="Albersmeier A."/>
            <person name="Jiang C.-L."/>
            <person name="Jiang Y."/>
            <person name="Kalinowski J."/>
            <person name="Schneider O."/>
            <person name="Winkler A."/>
            <person name="Zotchev S.B."/>
        </authorList>
    </citation>
    <scope>NUCLEOTIDE SEQUENCE [LARGE SCALE GENOMIC DNA]</scope>
    <source>
        <strain evidence="1 2">DSM 45305</strain>
    </source>
</reference>
<gene>
    <name evidence="1" type="ORF">BAY60_26985</name>
</gene>
<accession>A0A2V4AM99</accession>
<dbReference type="Proteomes" id="UP000249915">
    <property type="component" value="Unassembled WGS sequence"/>
</dbReference>
<dbReference type="RefSeq" id="WP_112284358.1">
    <property type="nucleotide sequence ID" value="NZ_MASW01000006.1"/>
</dbReference>
<sequence length="102" mass="10607">MSIRISKAWKAVVTAVGGALTVLTGALGDDVLELSELGQLGTAAAVLGLTVYGVWKVPNRDSDPLGDAEAKLIAALDHAAQFGQIAEEQARALRNAEPRKAK</sequence>
<keyword evidence="2" id="KW-1185">Reference proteome</keyword>
<evidence type="ECO:0000313" key="1">
    <source>
        <dbReference type="EMBL" id="PXY21114.1"/>
    </source>
</evidence>
<dbReference type="EMBL" id="MASW01000006">
    <property type="protein sequence ID" value="PXY21114.1"/>
    <property type="molecule type" value="Genomic_DNA"/>
</dbReference>
<comment type="caution">
    <text evidence="1">The sequence shown here is derived from an EMBL/GenBank/DDBJ whole genome shotgun (WGS) entry which is preliminary data.</text>
</comment>
<dbReference type="OrthoDB" id="9972383at2"/>
<dbReference type="AlphaFoldDB" id="A0A2V4AM99"/>
<name>A0A2V4AM99_9PSEU</name>
<protein>
    <submittedName>
        <fullName evidence="1">Uncharacterized protein</fullName>
    </submittedName>
</protein>
<organism evidence="1 2">
    <name type="scientific">Prauserella muralis</name>
    <dbReference type="NCBI Taxonomy" id="588067"/>
    <lineage>
        <taxon>Bacteria</taxon>
        <taxon>Bacillati</taxon>
        <taxon>Actinomycetota</taxon>
        <taxon>Actinomycetes</taxon>
        <taxon>Pseudonocardiales</taxon>
        <taxon>Pseudonocardiaceae</taxon>
        <taxon>Prauserella</taxon>
    </lineage>
</organism>
<proteinExistence type="predicted"/>
<evidence type="ECO:0000313" key="2">
    <source>
        <dbReference type="Proteomes" id="UP000249915"/>
    </source>
</evidence>